<feature type="binding site" evidence="14">
    <location>
        <position position="143"/>
    </location>
    <ligand>
        <name>FAD</name>
        <dbReference type="ChEBI" id="CHEBI:57692"/>
    </ligand>
</feature>
<accession>A0AAD7B4Y1</accession>
<comment type="subcellular location">
    <subcellularLocation>
        <location evidence="2">Mitochondrion outer membrane</location>
        <topology evidence="2">Single-pass membrane protein</topology>
    </subcellularLocation>
</comment>
<dbReference type="PROSITE" id="PS51384">
    <property type="entry name" value="FAD_FR"/>
    <property type="match status" value="1"/>
</dbReference>
<proteinExistence type="inferred from homology"/>
<dbReference type="AlphaFoldDB" id="A0AAD7B4Y1"/>
<dbReference type="PANTHER" id="PTHR19370:SF171">
    <property type="entry name" value="NADH-CYTOCHROME B5 REDUCTASE 2"/>
    <property type="match status" value="1"/>
</dbReference>
<name>A0AAD7B4Y1_9AGAR</name>
<comment type="cofactor">
    <cofactor evidence="1 14 15">
        <name>FAD</name>
        <dbReference type="ChEBI" id="CHEBI:57692"/>
    </cofactor>
</comment>
<dbReference type="Pfam" id="PF00970">
    <property type="entry name" value="FAD_binding_6"/>
    <property type="match status" value="1"/>
</dbReference>
<keyword evidence="9 15" id="KW-0560">Oxidoreductase</keyword>
<keyword evidence="6" id="KW-1000">Mitochondrion outer membrane</keyword>
<keyword evidence="5" id="KW-0812">Transmembrane</keyword>
<evidence type="ECO:0000256" key="9">
    <source>
        <dbReference type="ARBA" id="ARBA00023002"/>
    </source>
</evidence>
<organism evidence="17 18">
    <name type="scientific">Roridomyces roridus</name>
    <dbReference type="NCBI Taxonomy" id="1738132"/>
    <lineage>
        <taxon>Eukaryota</taxon>
        <taxon>Fungi</taxon>
        <taxon>Dikarya</taxon>
        <taxon>Basidiomycota</taxon>
        <taxon>Agaricomycotina</taxon>
        <taxon>Agaricomycetes</taxon>
        <taxon>Agaricomycetidae</taxon>
        <taxon>Agaricales</taxon>
        <taxon>Marasmiineae</taxon>
        <taxon>Mycenaceae</taxon>
        <taxon>Roridomyces</taxon>
    </lineage>
</organism>
<feature type="binding site" evidence="14">
    <location>
        <position position="141"/>
    </location>
    <ligand>
        <name>FAD</name>
        <dbReference type="ChEBI" id="CHEBI:57692"/>
    </ligand>
</feature>
<feature type="binding site" evidence="14">
    <location>
        <position position="192"/>
    </location>
    <ligand>
        <name>FAD</name>
        <dbReference type="ChEBI" id="CHEBI:57692"/>
    </ligand>
</feature>
<comment type="caution">
    <text evidence="17">The sequence shown here is derived from an EMBL/GenBank/DDBJ whole genome shotgun (WGS) entry which is preliminary data.</text>
</comment>
<dbReference type="CDD" id="cd06183">
    <property type="entry name" value="cyt_b5_reduct_like"/>
    <property type="match status" value="1"/>
</dbReference>
<feature type="binding site" evidence="14">
    <location>
        <position position="125"/>
    </location>
    <ligand>
        <name>FAD</name>
        <dbReference type="ChEBI" id="CHEBI:57692"/>
    </ligand>
</feature>
<feature type="binding site" evidence="14">
    <location>
        <position position="124"/>
    </location>
    <ligand>
        <name>FAD</name>
        <dbReference type="ChEBI" id="CHEBI:57692"/>
    </ligand>
</feature>
<dbReference type="GO" id="GO:0090524">
    <property type="term" value="F:cytochrome-b5 reductase activity, acting on NADH"/>
    <property type="evidence" value="ECO:0007669"/>
    <property type="project" value="UniProtKB-EC"/>
</dbReference>
<dbReference type="EC" id="1.6.2.2" evidence="15"/>
<dbReference type="SUPFAM" id="SSF52343">
    <property type="entry name" value="Ferredoxin reductase-like, C-terminal NADP-linked domain"/>
    <property type="match status" value="1"/>
</dbReference>
<dbReference type="InterPro" id="IPR017938">
    <property type="entry name" value="Riboflavin_synthase-like_b-brl"/>
</dbReference>
<feature type="binding site" evidence="14">
    <location>
        <position position="123"/>
    </location>
    <ligand>
        <name>FAD</name>
        <dbReference type="ChEBI" id="CHEBI:57692"/>
    </ligand>
</feature>
<dbReference type="PANTHER" id="PTHR19370">
    <property type="entry name" value="NADH-CYTOCHROME B5 REDUCTASE"/>
    <property type="match status" value="1"/>
</dbReference>
<feature type="binding site" evidence="14">
    <location>
        <position position="150"/>
    </location>
    <ligand>
        <name>FAD</name>
        <dbReference type="ChEBI" id="CHEBI:57692"/>
    </ligand>
</feature>
<dbReference type="InterPro" id="IPR001433">
    <property type="entry name" value="OxRdtase_FAD/NAD-bd"/>
</dbReference>
<dbReference type="InterPro" id="IPR001709">
    <property type="entry name" value="Flavoprot_Pyr_Nucl_cyt_Rdtase"/>
</dbReference>
<keyword evidence="10 15" id="KW-0520">NAD</keyword>
<dbReference type="InterPro" id="IPR039261">
    <property type="entry name" value="FNR_nucleotide-bd"/>
</dbReference>
<dbReference type="PRINTS" id="PR00371">
    <property type="entry name" value="FPNCR"/>
</dbReference>
<evidence type="ECO:0000256" key="13">
    <source>
        <dbReference type="ARBA" id="ARBA00047682"/>
    </source>
</evidence>
<keyword evidence="12" id="KW-0472">Membrane</keyword>
<evidence type="ECO:0000256" key="10">
    <source>
        <dbReference type="ARBA" id="ARBA00023027"/>
    </source>
</evidence>
<keyword evidence="7 14" id="KW-0274">FAD</keyword>
<protein>
    <recommendedName>
        <fullName evidence="15">NADH-cytochrome b5 reductase</fullName>
        <ecNumber evidence="15">1.6.2.2</ecNumber>
    </recommendedName>
</protein>
<evidence type="ECO:0000256" key="8">
    <source>
        <dbReference type="ARBA" id="ARBA00022989"/>
    </source>
</evidence>
<keyword evidence="11" id="KW-0496">Mitochondrion</keyword>
<evidence type="ECO:0000256" key="12">
    <source>
        <dbReference type="ARBA" id="ARBA00023136"/>
    </source>
</evidence>
<evidence type="ECO:0000256" key="15">
    <source>
        <dbReference type="RuleBase" id="RU361226"/>
    </source>
</evidence>
<dbReference type="PRINTS" id="PR00406">
    <property type="entry name" value="CYTB5RDTASE"/>
</dbReference>
<keyword evidence="4 14" id="KW-0285">Flavoprotein</keyword>
<evidence type="ECO:0000256" key="3">
    <source>
        <dbReference type="ARBA" id="ARBA00006105"/>
    </source>
</evidence>
<dbReference type="FunFam" id="3.40.50.80:FF:000009">
    <property type="entry name" value="NADH-cytochrome b5 reductase"/>
    <property type="match status" value="1"/>
</dbReference>
<evidence type="ECO:0000256" key="5">
    <source>
        <dbReference type="ARBA" id="ARBA00022692"/>
    </source>
</evidence>
<evidence type="ECO:0000256" key="14">
    <source>
        <dbReference type="PIRSR" id="PIRSR601834-1"/>
    </source>
</evidence>
<evidence type="ECO:0000313" key="18">
    <source>
        <dbReference type="Proteomes" id="UP001221142"/>
    </source>
</evidence>
<keyword evidence="18" id="KW-1185">Reference proteome</keyword>
<evidence type="ECO:0000256" key="7">
    <source>
        <dbReference type="ARBA" id="ARBA00022827"/>
    </source>
</evidence>
<sequence>MLRLATNKLIASGARRYATEAAPKKSNALPLTLALGGVAGLACYTYLSRTGGIPSKVLPSALNPDEFITLPLKKVVPYNHNTSTFVFGLPPNTSSKLPVASCIVVKATDPEALKDKKGNPVVRPYTPLSGHAESTGELSLLVKKYETGVMSKYIHELKPGDTLSVKGPIPKLPYKENEFSSVTLIGGGSGITPLYQVITHALSSPRNTTKFTLLFSNVTEADILLKSDLDALAKKHSNNLRVVYLLDQPPAGWTGGKGFISADVIKEYVAPPTTEGTKVLVCGPPGQVAAIAGKKAGMKQGELGGVLKELGYTEDQVFKF</sequence>
<dbReference type="Proteomes" id="UP001221142">
    <property type="component" value="Unassembled WGS sequence"/>
</dbReference>
<reference evidence="17" key="1">
    <citation type="submission" date="2023-03" db="EMBL/GenBank/DDBJ databases">
        <title>Massive genome expansion in bonnet fungi (Mycena s.s.) driven by repeated elements and novel gene families across ecological guilds.</title>
        <authorList>
            <consortium name="Lawrence Berkeley National Laboratory"/>
            <person name="Harder C.B."/>
            <person name="Miyauchi S."/>
            <person name="Viragh M."/>
            <person name="Kuo A."/>
            <person name="Thoen E."/>
            <person name="Andreopoulos B."/>
            <person name="Lu D."/>
            <person name="Skrede I."/>
            <person name="Drula E."/>
            <person name="Henrissat B."/>
            <person name="Morin E."/>
            <person name="Kohler A."/>
            <person name="Barry K."/>
            <person name="LaButti K."/>
            <person name="Morin E."/>
            <person name="Salamov A."/>
            <person name="Lipzen A."/>
            <person name="Mereny Z."/>
            <person name="Hegedus B."/>
            <person name="Baldrian P."/>
            <person name="Stursova M."/>
            <person name="Weitz H."/>
            <person name="Taylor A."/>
            <person name="Grigoriev I.V."/>
            <person name="Nagy L.G."/>
            <person name="Martin F."/>
            <person name="Kauserud H."/>
        </authorList>
    </citation>
    <scope>NUCLEOTIDE SEQUENCE</scope>
    <source>
        <strain evidence="17">9284</strain>
    </source>
</reference>
<evidence type="ECO:0000256" key="11">
    <source>
        <dbReference type="ARBA" id="ARBA00023128"/>
    </source>
</evidence>
<dbReference type="Pfam" id="PF00175">
    <property type="entry name" value="NAD_binding_1"/>
    <property type="match status" value="1"/>
</dbReference>
<evidence type="ECO:0000256" key="2">
    <source>
        <dbReference type="ARBA" id="ARBA00004572"/>
    </source>
</evidence>
<evidence type="ECO:0000256" key="4">
    <source>
        <dbReference type="ARBA" id="ARBA00022630"/>
    </source>
</evidence>
<evidence type="ECO:0000313" key="17">
    <source>
        <dbReference type="EMBL" id="KAJ7610872.1"/>
    </source>
</evidence>
<dbReference type="Gene3D" id="3.40.50.80">
    <property type="entry name" value="Nucleotide-binding domain of ferredoxin-NADP reductase (FNR) module"/>
    <property type="match status" value="1"/>
</dbReference>
<feature type="domain" description="FAD-binding FR-type" evidence="16">
    <location>
        <begin position="65"/>
        <end position="175"/>
    </location>
</feature>
<evidence type="ECO:0000256" key="6">
    <source>
        <dbReference type="ARBA" id="ARBA00022787"/>
    </source>
</evidence>
<dbReference type="FunFam" id="2.40.30.10:FF:000069">
    <property type="entry name" value="NADH-cytochrome b5 reductase"/>
    <property type="match status" value="1"/>
</dbReference>
<evidence type="ECO:0000259" key="16">
    <source>
        <dbReference type="PROSITE" id="PS51384"/>
    </source>
</evidence>
<dbReference type="InterPro" id="IPR001834">
    <property type="entry name" value="CBR-like"/>
</dbReference>
<evidence type="ECO:0000256" key="1">
    <source>
        <dbReference type="ARBA" id="ARBA00001974"/>
    </source>
</evidence>
<comment type="catalytic activity">
    <reaction evidence="13 15">
        <text>2 Fe(III)-[cytochrome b5] + NADH = 2 Fe(II)-[cytochrome b5] + NAD(+) + H(+)</text>
        <dbReference type="Rhea" id="RHEA:46680"/>
        <dbReference type="Rhea" id="RHEA-COMP:10438"/>
        <dbReference type="Rhea" id="RHEA-COMP:10439"/>
        <dbReference type="ChEBI" id="CHEBI:15378"/>
        <dbReference type="ChEBI" id="CHEBI:29033"/>
        <dbReference type="ChEBI" id="CHEBI:29034"/>
        <dbReference type="ChEBI" id="CHEBI:57540"/>
        <dbReference type="ChEBI" id="CHEBI:57945"/>
        <dbReference type="EC" id="1.6.2.2"/>
    </reaction>
</comment>
<gene>
    <name evidence="17" type="ORF">FB45DRAFT_1120728</name>
</gene>
<keyword evidence="8" id="KW-1133">Transmembrane helix</keyword>
<dbReference type="GO" id="GO:0005741">
    <property type="term" value="C:mitochondrial outer membrane"/>
    <property type="evidence" value="ECO:0007669"/>
    <property type="project" value="UniProtKB-SubCell"/>
</dbReference>
<dbReference type="InterPro" id="IPR017927">
    <property type="entry name" value="FAD-bd_FR_type"/>
</dbReference>
<dbReference type="Gene3D" id="2.40.30.10">
    <property type="entry name" value="Translation factors"/>
    <property type="match status" value="1"/>
</dbReference>
<comment type="similarity">
    <text evidence="3 15">Belongs to the flavoprotein pyridine nucleotide cytochrome reductase family.</text>
</comment>
<feature type="binding site" evidence="14">
    <location>
        <position position="151"/>
    </location>
    <ligand>
        <name>FAD</name>
        <dbReference type="ChEBI" id="CHEBI:57692"/>
    </ligand>
</feature>
<dbReference type="SUPFAM" id="SSF63380">
    <property type="entry name" value="Riboflavin synthase domain-like"/>
    <property type="match status" value="1"/>
</dbReference>
<dbReference type="InterPro" id="IPR008333">
    <property type="entry name" value="Cbr1-like_FAD-bd_dom"/>
</dbReference>
<dbReference type="EMBL" id="JARKIF010000034">
    <property type="protein sequence ID" value="KAJ7610872.1"/>
    <property type="molecule type" value="Genomic_DNA"/>
</dbReference>